<evidence type="ECO:0000313" key="11">
    <source>
        <dbReference type="Proteomes" id="UP001549366"/>
    </source>
</evidence>
<evidence type="ECO:0000259" key="9">
    <source>
        <dbReference type="PROSITE" id="PS50850"/>
    </source>
</evidence>
<feature type="transmembrane region" description="Helical" evidence="8">
    <location>
        <begin position="91"/>
        <end position="109"/>
    </location>
</feature>
<feature type="transmembrane region" description="Helical" evidence="8">
    <location>
        <begin position="115"/>
        <end position="134"/>
    </location>
</feature>
<organism evidence="10 11">
    <name type="scientific">Endozoicomonas lisbonensis</name>
    <dbReference type="NCBI Taxonomy" id="3120522"/>
    <lineage>
        <taxon>Bacteria</taxon>
        <taxon>Pseudomonadati</taxon>
        <taxon>Pseudomonadota</taxon>
        <taxon>Gammaproteobacteria</taxon>
        <taxon>Oceanospirillales</taxon>
        <taxon>Endozoicomonadaceae</taxon>
        <taxon>Endozoicomonas</taxon>
    </lineage>
</organism>
<dbReference type="InterPro" id="IPR011701">
    <property type="entry name" value="MFS"/>
</dbReference>
<evidence type="ECO:0000256" key="8">
    <source>
        <dbReference type="SAM" id="Phobius"/>
    </source>
</evidence>
<feature type="transmembrane region" description="Helical" evidence="8">
    <location>
        <begin position="403"/>
        <end position="422"/>
    </location>
</feature>
<evidence type="ECO:0000256" key="2">
    <source>
        <dbReference type="ARBA" id="ARBA00022448"/>
    </source>
</evidence>
<dbReference type="SUPFAM" id="SSF103473">
    <property type="entry name" value="MFS general substrate transporter"/>
    <property type="match status" value="1"/>
</dbReference>
<dbReference type="InterPro" id="IPR036259">
    <property type="entry name" value="MFS_trans_sf"/>
</dbReference>
<keyword evidence="6 8" id="KW-1133">Transmembrane helix</keyword>
<comment type="caution">
    <text evidence="10">The sequence shown here is derived from an EMBL/GenBank/DDBJ whole genome shotgun (WGS) entry which is preliminary data.</text>
</comment>
<comment type="subcellular location">
    <subcellularLocation>
        <location evidence="1">Cell membrane</location>
        <topology evidence="1">Multi-pass membrane protein</topology>
    </subcellularLocation>
</comment>
<sequence>MTLQNMRHCTNVPEEQYRLAFAISLGGMLELYDFMVYAMMASYIAECFFPSSDPMTSLLGTFATFAVGYLSRPLGGIFFGHLGDRHGRKRTFTLTISIMALTTALIGCLPTYNSIGIFAPVLLVLLRLFQGFSLGGELPGAMTYMSETTPGRSGLVIGILFTSLMLGLSLATFVHGLLTLFLPPDVMTEWGWRVPFWIGGLLGGLSFYIRRRFDESGLFTALNQVRQRQAVPFLELVRNHLRGFVCGFCIIAICGAAVTVLGVYMPGYLVTLHGFASDEVAWQASLAYIMSAPICLLMGLANDRYSHKLLLLLSIVLIAGISLPYYQYISSEGAELSKIMMVAAILSAFVTGLLPPMLVRLFPTEVRYTGVATSYNLGITLFGGLAPVSSTLLIKWFDVTTGPAMYLVMVSLFSLLIVFVAWPDYSMAVDRGKSQGQ</sequence>
<feature type="transmembrane region" description="Helical" evidence="8">
    <location>
        <begin position="244"/>
        <end position="265"/>
    </location>
</feature>
<proteinExistence type="predicted"/>
<dbReference type="RefSeq" id="WP_354010181.1">
    <property type="nucleotide sequence ID" value="NZ_JBEWTA010000001.1"/>
</dbReference>
<dbReference type="EMBL" id="JBEWTB010000002">
    <property type="protein sequence ID" value="MET4755798.1"/>
    <property type="molecule type" value="Genomic_DNA"/>
</dbReference>
<evidence type="ECO:0000256" key="7">
    <source>
        <dbReference type="ARBA" id="ARBA00023136"/>
    </source>
</evidence>
<feature type="transmembrane region" description="Helical" evidence="8">
    <location>
        <begin position="374"/>
        <end position="397"/>
    </location>
</feature>
<feature type="domain" description="Major facilitator superfamily (MFS) profile" evidence="9">
    <location>
        <begin position="19"/>
        <end position="426"/>
    </location>
</feature>
<feature type="transmembrane region" description="Helical" evidence="8">
    <location>
        <begin position="190"/>
        <end position="209"/>
    </location>
</feature>
<protein>
    <submittedName>
        <fullName evidence="10">MFS family permease</fullName>
    </submittedName>
</protein>
<gene>
    <name evidence="10" type="ORF">V5J35_000990</name>
</gene>
<keyword evidence="2" id="KW-0813">Transport</keyword>
<dbReference type="PROSITE" id="PS50850">
    <property type="entry name" value="MFS"/>
    <property type="match status" value="1"/>
</dbReference>
<feature type="transmembrane region" description="Helical" evidence="8">
    <location>
        <begin position="57"/>
        <end position="79"/>
    </location>
</feature>
<dbReference type="InterPro" id="IPR051084">
    <property type="entry name" value="H+-coupled_symporters"/>
</dbReference>
<feature type="transmembrane region" description="Helical" evidence="8">
    <location>
        <begin position="339"/>
        <end position="362"/>
    </location>
</feature>
<keyword evidence="4 8" id="KW-0812">Transmembrane</keyword>
<feature type="transmembrane region" description="Helical" evidence="8">
    <location>
        <begin position="285"/>
        <end position="302"/>
    </location>
</feature>
<reference evidence="10 11" key="1">
    <citation type="submission" date="2024-06" db="EMBL/GenBank/DDBJ databases">
        <title>Genomic Encyclopedia of Type Strains, Phase V (KMG-V): Genome sequencing to study the core and pangenomes of soil and plant-associated prokaryotes.</title>
        <authorList>
            <person name="Whitman W."/>
        </authorList>
    </citation>
    <scope>NUCLEOTIDE SEQUENCE [LARGE SCALE GENOMIC DNA]</scope>
    <source>
        <strain evidence="10 11">NE40</strain>
    </source>
</reference>
<dbReference type="Pfam" id="PF07690">
    <property type="entry name" value="MFS_1"/>
    <property type="match status" value="1"/>
</dbReference>
<evidence type="ECO:0000256" key="6">
    <source>
        <dbReference type="ARBA" id="ARBA00022989"/>
    </source>
</evidence>
<dbReference type="PANTHER" id="PTHR43528:SF7">
    <property type="entry name" value="MFS TRANSPORTER"/>
    <property type="match status" value="1"/>
</dbReference>
<dbReference type="PANTHER" id="PTHR43528">
    <property type="entry name" value="ALPHA-KETOGLUTARATE PERMEASE"/>
    <property type="match status" value="1"/>
</dbReference>
<feature type="transmembrane region" description="Helical" evidence="8">
    <location>
        <begin position="21"/>
        <end position="45"/>
    </location>
</feature>
<keyword evidence="7 8" id="KW-0472">Membrane</keyword>
<accession>A0ABV2SDF1</accession>
<evidence type="ECO:0000313" key="10">
    <source>
        <dbReference type="EMBL" id="MET4755798.1"/>
    </source>
</evidence>
<evidence type="ECO:0000256" key="1">
    <source>
        <dbReference type="ARBA" id="ARBA00004651"/>
    </source>
</evidence>
<feature type="transmembrane region" description="Helical" evidence="8">
    <location>
        <begin position="155"/>
        <end position="178"/>
    </location>
</feature>
<evidence type="ECO:0000256" key="3">
    <source>
        <dbReference type="ARBA" id="ARBA00022475"/>
    </source>
</evidence>
<evidence type="ECO:0000256" key="5">
    <source>
        <dbReference type="ARBA" id="ARBA00022847"/>
    </source>
</evidence>
<keyword evidence="3" id="KW-1003">Cell membrane</keyword>
<evidence type="ECO:0000256" key="4">
    <source>
        <dbReference type="ARBA" id="ARBA00022692"/>
    </source>
</evidence>
<dbReference type="Proteomes" id="UP001549366">
    <property type="component" value="Unassembled WGS sequence"/>
</dbReference>
<feature type="transmembrane region" description="Helical" evidence="8">
    <location>
        <begin position="309"/>
        <end position="327"/>
    </location>
</feature>
<keyword evidence="5" id="KW-0769">Symport</keyword>
<keyword evidence="11" id="KW-1185">Reference proteome</keyword>
<dbReference type="Gene3D" id="1.20.1250.20">
    <property type="entry name" value="MFS general substrate transporter like domains"/>
    <property type="match status" value="2"/>
</dbReference>
<dbReference type="InterPro" id="IPR020846">
    <property type="entry name" value="MFS_dom"/>
</dbReference>
<name>A0ABV2SDF1_9GAMM</name>